<dbReference type="Proteomes" id="UP000694888">
    <property type="component" value="Unplaced"/>
</dbReference>
<feature type="transmembrane region" description="Helical" evidence="8">
    <location>
        <begin position="109"/>
        <end position="132"/>
    </location>
</feature>
<sequence>MKHKDIVTNSTTEGDVEFSGLINDQTRYLLEVIFFTGFTGSISFLGTIANIINIVVFCKQGFSDSVNISFLALAISDVGSLVTLVWQGVCFNPYFHKADIPFESRDVQYLTAGWPHVCFARITSWITAFITFERCLCISVPLKVKLIITSKRTLYINAGIFLTMFASVSPVYYAINIGPKFFPGRNETLLGLVYKPDGADIENVSFSINVFAQLSSVLFVIICTCVLIHNLVLKSKWRKSTQSSAATARSAASGSGESGMSSKEKRVVKLVTLISCIFIACFLPSAVNLILMISSDDYSIVGKYRNMFQVSWSMLNTLEATNCSVNICVYYTMSSKYRAVFTSLFAKKNKN</sequence>
<dbReference type="Gene3D" id="1.20.1070.10">
    <property type="entry name" value="Rhodopsin 7-helix transmembrane proteins"/>
    <property type="match status" value="1"/>
</dbReference>
<keyword evidence="4" id="KW-0297">G-protein coupled receptor</keyword>
<evidence type="ECO:0000256" key="1">
    <source>
        <dbReference type="ARBA" id="ARBA00004141"/>
    </source>
</evidence>
<dbReference type="GeneID" id="101849755"/>
<dbReference type="InterPro" id="IPR017452">
    <property type="entry name" value="GPCR_Rhodpsn_7TM"/>
</dbReference>
<keyword evidence="3 8" id="KW-1133">Transmembrane helix</keyword>
<keyword evidence="7" id="KW-0807">Transducer</keyword>
<dbReference type="InterPro" id="IPR019427">
    <property type="entry name" value="7TM_GPCR_serpentine_rcpt_Srw"/>
</dbReference>
<keyword evidence="2 8" id="KW-0812">Transmembrane</keyword>
<feature type="transmembrane region" description="Helical" evidence="8">
    <location>
        <begin position="153"/>
        <end position="175"/>
    </location>
</feature>
<dbReference type="InterPro" id="IPR000276">
    <property type="entry name" value="GPCR_Rhodpsn"/>
</dbReference>
<keyword evidence="10" id="KW-1185">Reference proteome</keyword>
<evidence type="ECO:0000256" key="7">
    <source>
        <dbReference type="ARBA" id="ARBA00023224"/>
    </source>
</evidence>
<feature type="transmembrane region" description="Helical" evidence="8">
    <location>
        <begin position="32"/>
        <end position="56"/>
    </location>
</feature>
<feature type="transmembrane region" description="Helical" evidence="8">
    <location>
        <begin position="313"/>
        <end position="333"/>
    </location>
</feature>
<evidence type="ECO:0000259" key="9">
    <source>
        <dbReference type="PROSITE" id="PS50262"/>
    </source>
</evidence>
<gene>
    <name evidence="11" type="primary">LOC101849755</name>
</gene>
<dbReference type="PANTHER" id="PTHR24243:SF208">
    <property type="entry name" value="PYROKININ-1 RECEPTOR"/>
    <property type="match status" value="1"/>
</dbReference>
<proteinExistence type="predicted"/>
<evidence type="ECO:0000313" key="10">
    <source>
        <dbReference type="Proteomes" id="UP000694888"/>
    </source>
</evidence>
<evidence type="ECO:0000256" key="2">
    <source>
        <dbReference type="ARBA" id="ARBA00022692"/>
    </source>
</evidence>
<reference evidence="11" key="1">
    <citation type="submission" date="2025-08" db="UniProtKB">
        <authorList>
            <consortium name="RefSeq"/>
        </authorList>
    </citation>
    <scope>IDENTIFICATION</scope>
</reference>
<dbReference type="PANTHER" id="PTHR24243">
    <property type="entry name" value="G-PROTEIN COUPLED RECEPTOR"/>
    <property type="match status" value="1"/>
</dbReference>
<keyword evidence="6" id="KW-0675">Receptor</keyword>
<evidence type="ECO:0000256" key="3">
    <source>
        <dbReference type="ARBA" id="ARBA00022989"/>
    </source>
</evidence>
<dbReference type="SUPFAM" id="SSF81321">
    <property type="entry name" value="Family A G protein-coupled receptor-like"/>
    <property type="match status" value="1"/>
</dbReference>
<evidence type="ECO:0000256" key="6">
    <source>
        <dbReference type="ARBA" id="ARBA00023170"/>
    </source>
</evidence>
<name>A0ABM0JG08_APLCA</name>
<dbReference type="PRINTS" id="PR00237">
    <property type="entry name" value="GPCRRHODOPSN"/>
</dbReference>
<evidence type="ECO:0000256" key="5">
    <source>
        <dbReference type="ARBA" id="ARBA00023136"/>
    </source>
</evidence>
<dbReference type="PROSITE" id="PS50262">
    <property type="entry name" value="G_PROTEIN_RECEP_F1_2"/>
    <property type="match status" value="1"/>
</dbReference>
<feature type="transmembrane region" description="Helical" evidence="8">
    <location>
        <begin position="210"/>
        <end position="233"/>
    </location>
</feature>
<evidence type="ECO:0000313" key="11">
    <source>
        <dbReference type="RefSeq" id="XP_005092843.1"/>
    </source>
</evidence>
<organism evidence="10 11">
    <name type="scientific">Aplysia californica</name>
    <name type="common">California sea hare</name>
    <dbReference type="NCBI Taxonomy" id="6500"/>
    <lineage>
        <taxon>Eukaryota</taxon>
        <taxon>Metazoa</taxon>
        <taxon>Spiralia</taxon>
        <taxon>Lophotrochozoa</taxon>
        <taxon>Mollusca</taxon>
        <taxon>Gastropoda</taxon>
        <taxon>Heterobranchia</taxon>
        <taxon>Euthyneura</taxon>
        <taxon>Tectipleura</taxon>
        <taxon>Aplysiida</taxon>
        <taxon>Aplysioidea</taxon>
        <taxon>Aplysiidae</taxon>
        <taxon>Aplysia</taxon>
    </lineage>
</organism>
<keyword evidence="5 8" id="KW-0472">Membrane</keyword>
<evidence type="ECO:0000256" key="8">
    <source>
        <dbReference type="SAM" id="Phobius"/>
    </source>
</evidence>
<evidence type="ECO:0000256" key="4">
    <source>
        <dbReference type="ARBA" id="ARBA00023040"/>
    </source>
</evidence>
<feature type="domain" description="G-protein coupled receptors family 1 profile" evidence="9">
    <location>
        <begin position="49"/>
        <end position="330"/>
    </location>
</feature>
<protein>
    <submittedName>
        <fullName evidence="11">Neuropeptides capa receptor-like</fullName>
    </submittedName>
</protein>
<dbReference type="RefSeq" id="XP_005092843.1">
    <property type="nucleotide sequence ID" value="XM_005092786.1"/>
</dbReference>
<feature type="transmembrane region" description="Helical" evidence="8">
    <location>
        <begin position="68"/>
        <end position="89"/>
    </location>
</feature>
<accession>A0ABM0JG08</accession>
<dbReference type="Pfam" id="PF10324">
    <property type="entry name" value="7TM_GPCR_Srw"/>
    <property type="match status" value="1"/>
</dbReference>
<comment type="subcellular location">
    <subcellularLocation>
        <location evidence="1">Membrane</location>
        <topology evidence="1">Multi-pass membrane protein</topology>
    </subcellularLocation>
</comment>
<feature type="transmembrane region" description="Helical" evidence="8">
    <location>
        <begin position="270"/>
        <end position="293"/>
    </location>
</feature>